<gene>
    <name evidence="2" type="ORF">FSB_LOCUS23358</name>
</gene>
<reference evidence="2" key="1">
    <citation type="submission" date="2018-02" db="EMBL/GenBank/DDBJ databases">
        <authorList>
            <person name="Cohen D.B."/>
            <person name="Kent A.D."/>
        </authorList>
    </citation>
    <scope>NUCLEOTIDE SEQUENCE</scope>
</reference>
<evidence type="ECO:0000256" key="1">
    <source>
        <dbReference type="SAM" id="Phobius"/>
    </source>
</evidence>
<sequence>MRVEKCRDPELVGVPWCLGGDFNVVRFPAERVGSANFSTSMHDFSDFISSNGLIDIPLTGGDFTWSNNREISSMSRIDRFLYSADWAEGFISITQKRLDRLNSDHFQLLWSVAIFREEDALSALKHVDEIRDHIAHFEHLYRRMVTGDLFKGIQFDTFPIDAVWLERPFEETEIESVVQGSMEIRRRGRILLAFFQSFGVLCVVMFWGCARNSIIIASLNEALSTFVSLIPKKHGADELKDFRP</sequence>
<dbReference type="PANTHER" id="PTHR33710:SF64">
    <property type="entry name" value="ENDONUCLEASE_EXONUCLEASE_PHOSPHATASE DOMAIN-CONTAINING PROTEIN"/>
    <property type="match status" value="1"/>
</dbReference>
<name>A0A2N9FXZ3_FAGSY</name>
<accession>A0A2N9FXZ3</accession>
<evidence type="ECO:0000313" key="2">
    <source>
        <dbReference type="EMBL" id="SPC95476.1"/>
    </source>
</evidence>
<protein>
    <recommendedName>
        <fullName evidence="3">Endonuclease/exonuclease/phosphatase domain-containing protein</fullName>
    </recommendedName>
</protein>
<dbReference type="AlphaFoldDB" id="A0A2N9FXZ3"/>
<dbReference type="Gene3D" id="3.60.10.10">
    <property type="entry name" value="Endonuclease/exonuclease/phosphatase"/>
    <property type="match status" value="1"/>
</dbReference>
<keyword evidence="1" id="KW-0472">Membrane</keyword>
<proteinExistence type="predicted"/>
<evidence type="ECO:0008006" key="3">
    <source>
        <dbReference type="Google" id="ProtNLM"/>
    </source>
</evidence>
<keyword evidence="1" id="KW-1133">Transmembrane helix</keyword>
<organism evidence="2">
    <name type="scientific">Fagus sylvatica</name>
    <name type="common">Beechnut</name>
    <dbReference type="NCBI Taxonomy" id="28930"/>
    <lineage>
        <taxon>Eukaryota</taxon>
        <taxon>Viridiplantae</taxon>
        <taxon>Streptophyta</taxon>
        <taxon>Embryophyta</taxon>
        <taxon>Tracheophyta</taxon>
        <taxon>Spermatophyta</taxon>
        <taxon>Magnoliopsida</taxon>
        <taxon>eudicotyledons</taxon>
        <taxon>Gunneridae</taxon>
        <taxon>Pentapetalae</taxon>
        <taxon>rosids</taxon>
        <taxon>fabids</taxon>
        <taxon>Fagales</taxon>
        <taxon>Fagaceae</taxon>
        <taxon>Fagus</taxon>
    </lineage>
</organism>
<dbReference type="PANTHER" id="PTHR33710">
    <property type="entry name" value="BNAC02G09200D PROTEIN"/>
    <property type="match status" value="1"/>
</dbReference>
<dbReference type="EMBL" id="OIVN01001571">
    <property type="protein sequence ID" value="SPC95476.1"/>
    <property type="molecule type" value="Genomic_DNA"/>
</dbReference>
<dbReference type="SUPFAM" id="SSF56219">
    <property type="entry name" value="DNase I-like"/>
    <property type="match status" value="1"/>
</dbReference>
<dbReference type="InterPro" id="IPR036691">
    <property type="entry name" value="Endo/exonu/phosph_ase_sf"/>
</dbReference>
<keyword evidence="1" id="KW-0812">Transmembrane</keyword>
<feature type="transmembrane region" description="Helical" evidence="1">
    <location>
        <begin position="190"/>
        <end position="208"/>
    </location>
</feature>